<organism evidence="3 4">
    <name type="scientific">Lentinula raphanica</name>
    <dbReference type="NCBI Taxonomy" id="153919"/>
    <lineage>
        <taxon>Eukaryota</taxon>
        <taxon>Fungi</taxon>
        <taxon>Dikarya</taxon>
        <taxon>Basidiomycota</taxon>
        <taxon>Agaricomycotina</taxon>
        <taxon>Agaricomycetes</taxon>
        <taxon>Agaricomycetidae</taxon>
        <taxon>Agaricales</taxon>
        <taxon>Marasmiineae</taxon>
        <taxon>Omphalotaceae</taxon>
        <taxon>Lentinula</taxon>
    </lineage>
</organism>
<proteinExistence type="predicted"/>
<evidence type="ECO:0000313" key="3">
    <source>
        <dbReference type="EMBL" id="KAJ3844233.1"/>
    </source>
</evidence>
<feature type="transmembrane region" description="Helical" evidence="2">
    <location>
        <begin position="12"/>
        <end position="35"/>
    </location>
</feature>
<evidence type="ECO:0000256" key="1">
    <source>
        <dbReference type="SAM" id="MobiDB-lite"/>
    </source>
</evidence>
<evidence type="ECO:0000313" key="4">
    <source>
        <dbReference type="Proteomes" id="UP001163846"/>
    </source>
</evidence>
<dbReference type="EMBL" id="MU805957">
    <property type="protein sequence ID" value="KAJ3844233.1"/>
    <property type="molecule type" value="Genomic_DNA"/>
</dbReference>
<keyword evidence="4" id="KW-1185">Reference proteome</keyword>
<feature type="region of interest" description="Disordered" evidence="1">
    <location>
        <begin position="346"/>
        <end position="371"/>
    </location>
</feature>
<keyword evidence="2" id="KW-1133">Transmembrane helix</keyword>
<name>A0AA38PJS0_9AGAR</name>
<keyword evidence="2" id="KW-0812">Transmembrane</keyword>
<protein>
    <submittedName>
        <fullName evidence="3">Uncharacterized protein</fullName>
    </submittedName>
</protein>
<dbReference type="AlphaFoldDB" id="A0AA38PJS0"/>
<evidence type="ECO:0000256" key="2">
    <source>
        <dbReference type="SAM" id="Phobius"/>
    </source>
</evidence>
<reference evidence="3" key="1">
    <citation type="submission" date="2022-08" db="EMBL/GenBank/DDBJ databases">
        <authorList>
            <consortium name="DOE Joint Genome Institute"/>
            <person name="Min B."/>
            <person name="Riley R."/>
            <person name="Sierra-Patev S."/>
            <person name="Naranjo-Ortiz M."/>
            <person name="Looney B."/>
            <person name="Konkel Z."/>
            <person name="Slot J.C."/>
            <person name="Sakamoto Y."/>
            <person name="Steenwyk J.L."/>
            <person name="Rokas A."/>
            <person name="Carro J."/>
            <person name="Camarero S."/>
            <person name="Ferreira P."/>
            <person name="Molpeceres G."/>
            <person name="Ruiz-Duenas F.J."/>
            <person name="Serrano A."/>
            <person name="Henrissat B."/>
            <person name="Drula E."/>
            <person name="Hughes K.W."/>
            <person name="Mata J.L."/>
            <person name="Ishikawa N.K."/>
            <person name="Vargas-Isla R."/>
            <person name="Ushijima S."/>
            <person name="Smith C.A."/>
            <person name="Ahrendt S."/>
            <person name="Andreopoulos W."/>
            <person name="He G."/>
            <person name="Labutti K."/>
            <person name="Lipzen A."/>
            <person name="Ng V."/>
            <person name="Sandor L."/>
            <person name="Barry K."/>
            <person name="Martinez A.T."/>
            <person name="Xiao Y."/>
            <person name="Gibbons J.G."/>
            <person name="Terashima K."/>
            <person name="Hibbett D.S."/>
            <person name="Grigoriev I.V."/>
        </authorList>
    </citation>
    <scope>NUCLEOTIDE SEQUENCE</scope>
    <source>
        <strain evidence="3">TFB9207</strain>
    </source>
</reference>
<gene>
    <name evidence="3" type="ORF">F5878DRAFT_155152</name>
</gene>
<accession>A0AA38PJS0</accession>
<keyword evidence="2" id="KW-0472">Membrane</keyword>
<comment type="caution">
    <text evidence="3">The sequence shown here is derived from an EMBL/GenBank/DDBJ whole genome shotgun (WGS) entry which is preliminary data.</text>
</comment>
<dbReference type="Proteomes" id="UP001163846">
    <property type="component" value="Unassembled WGS sequence"/>
</dbReference>
<sequence>MNHESAVLGFNCSMFFVIGNLALVKSMTVALFLSFQPPSTPMPPKASAPTVDDRVQFHRQRLLDSTKSVYIGDPAAQDLLTWTDDDDGGSYVVKKDNGSTAIRLSLIARITRKDTFLVPDGNYTGPSEYTKSLPDLKLSIALGRVSETENEVLSKDFDNAYTLLYNLRASNAHDDSAVLGVLMAGATANQRKLKLRHKVFALFEESDIDDVADANDLESNESPGIPNDTQYLRIENYPVKSNEAIAELAAMINNKTRILLPLPAYEQMKGDKEPRQLIPFQYSRHLEGALVVVEFFLTHTFIAKHNKDTFSADVYTILVIDPPATNARFSPQKLLAKRKLGAYPVDEPATRTKAKGVDGPVPGSSKAVGHR</sequence>